<evidence type="ECO:0000256" key="1">
    <source>
        <dbReference type="SAM" id="MobiDB-lite"/>
    </source>
</evidence>
<gene>
    <name evidence="3" type="ORF">B0T18DRAFT_322607</name>
</gene>
<dbReference type="AlphaFoldDB" id="A0AA40K8G1"/>
<evidence type="ECO:0000313" key="4">
    <source>
        <dbReference type="Proteomes" id="UP001172155"/>
    </source>
</evidence>
<accession>A0AA40K8G1</accession>
<protein>
    <submittedName>
        <fullName evidence="3">Uncharacterized protein</fullName>
    </submittedName>
</protein>
<keyword evidence="2" id="KW-1133">Transmembrane helix</keyword>
<name>A0AA40K8G1_9PEZI</name>
<proteinExistence type="predicted"/>
<evidence type="ECO:0000313" key="3">
    <source>
        <dbReference type="EMBL" id="KAK0749237.1"/>
    </source>
</evidence>
<feature type="region of interest" description="Disordered" evidence="1">
    <location>
        <begin position="148"/>
        <end position="169"/>
    </location>
</feature>
<keyword evidence="2" id="KW-0472">Membrane</keyword>
<sequence>MRPRLFLLRRDLIRSSQHPRAFAQSTTRRSSLRTRPQLPFLSVPSTTQRVRFLTTERKARLKQEIKLGIKITTYIWIAAGCIAVAAVAVSQDLLEKDYPTPHEWSFKTRLHFRGAFCERDQTDPARLSSPIMIINWIQGCVERLEDPSIDGKDVRDAPPDRPPGSKDITAKSENWRRGYYEAMMMYAKAAEHVDGWVKDTTRDVLFPGEMVIGPSNPKPRPLAPGYKGAPKEENCVRAYEPADDIYLRIIGTEGLTSRQRIDATLAFASWLEFKGVVGPAGILYEDALDQAISERPSLPAEPVDRKTLTLHDAAGQPSTNLLNSLTALATFKARHGEATGSFPALVSILRARRNLPPSASIVASAPDPSHDPTDGSIAHINKKLWTQLKSHIGTLPYPPPPDDGRSPPVRDAKEICEEAALNLHIGEILYASKPATREEGLGWTRDAVDIAEEQLHRLRPTAEHRPARDKCRECLSTGLENWAAMVRRLAQEEAEREKAAAGQPKKASWFGLWGGASEEEHKNRWVAEEKVIEERQRRAQGLLEELEPTANGLAALFTA</sequence>
<organism evidence="3 4">
    <name type="scientific">Schizothecium vesticola</name>
    <dbReference type="NCBI Taxonomy" id="314040"/>
    <lineage>
        <taxon>Eukaryota</taxon>
        <taxon>Fungi</taxon>
        <taxon>Dikarya</taxon>
        <taxon>Ascomycota</taxon>
        <taxon>Pezizomycotina</taxon>
        <taxon>Sordariomycetes</taxon>
        <taxon>Sordariomycetidae</taxon>
        <taxon>Sordariales</taxon>
        <taxon>Schizotheciaceae</taxon>
        <taxon>Schizothecium</taxon>
    </lineage>
</organism>
<dbReference type="EMBL" id="JAUKUD010000003">
    <property type="protein sequence ID" value="KAK0749237.1"/>
    <property type="molecule type" value="Genomic_DNA"/>
</dbReference>
<comment type="caution">
    <text evidence="3">The sequence shown here is derived from an EMBL/GenBank/DDBJ whole genome shotgun (WGS) entry which is preliminary data.</text>
</comment>
<feature type="transmembrane region" description="Helical" evidence="2">
    <location>
        <begin position="67"/>
        <end position="89"/>
    </location>
</feature>
<keyword evidence="2" id="KW-0812">Transmembrane</keyword>
<reference evidence="3" key="1">
    <citation type="submission" date="2023-06" db="EMBL/GenBank/DDBJ databases">
        <title>Genome-scale phylogeny and comparative genomics of the fungal order Sordariales.</title>
        <authorList>
            <consortium name="Lawrence Berkeley National Laboratory"/>
            <person name="Hensen N."/>
            <person name="Bonometti L."/>
            <person name="Westerberg I."/>
            <person name="Brannstrom I.O."/>
            <person name="Guillou S."/>
            <person name="Cros-Aarteil S."/>
            <person name="Calhoun S."/>
            <person name="Haridas S."/>
            <person name="Kuo A."/>
            <person name="Mondo S."/>
            <person name="Pangilinan J."/>
            <person name="Riley R."/>
            <person name="LaButti K."/>
            <person name="Andreopoulos B."/>
            <person name="Lipzen A."/>
            <person name="Chen C."/>
            <person name="Yanf M."/>
            <person name="Daum C."/>
            <person name="Ng V."/>
            <person name="Clum A."/>
            <person name="Steindorff A."/>
            <person name="Ohm R."/>
            <person name="Martin F."/>
            <person name="Silar P."/>
            <person name="Natvig D."/>
            <person name="Lalanne C."/>
            <person name="Gautier V."/>
            <person name="Ament-velasquez S.L."/>
            <person name="Kruys A."/>
            <person name="Hutchinson M.I."/>
            <person name="Powell A.J."/>
            <person name="Barry K."/>
            <person name="Miller A.N."/>
            <person name="Grigoriev I.V."/>
            <person name="Debuchy R."/>
            <person name="Gladieux P."/>
            <person name="Thoren M.H."/>
            <person name="Johannesson H."/>
        </authorList>
    </citation>
    <scope>NUCLEOTIDE SEQUENCE</scope>
    <source>
        <strain evidence="3">SMH3187-1</strain>
    </source>
</reference>
<keyword evidence="4" id="KW-1185">Reference proteome</keyword>
<dbReference type="Proteomes" id="UP001172155">
    <property type="component" value="Unassembled WGS sequence"/>
</dbReference>
<evidence type="ECO:0000256" key="2">
    <source>
        <dbReference type="SAM" id="Phobius"/>
    </source>
</evidence>
<feature type="compositionally biased region" description="Basic and acidic residues" evidence="1">
    <location>
        <begin position="148"/>
        <end position="159"/>
    </location>
</feature>